<keyword evidence="6 7" id="KW-0472">Membrane</keyword>
<evidence type="ECO:0000256" key="4">
    <source>
        <dbReference type="ARBA" id="ARBA00022840"/>
    </source>
</evidence>
<feature type="transmembrane region" description="Helical" evidence="7">
    <location>
        <begin position="234"/>
        <end position="254"/>
    </location>
</feature>
<dbReference type="SUPFAM" id="SSF90123">
    <property type="entry name" value="ABC transporter transmembrane region"/>
    <property type="match status" value="1"/>
</dbReference>
<dbReference type="SUPFAM" id="SSF52540">
    <property type="entry name" value="P-loop containing nucleoside triphosphate hydrolases"/>
    <property type="match status" value="1"/>
</dbReference>
<dbReference type="InterPro" id="IPR027417">
    <property type="entry name" value="P-loop_NTPase"/>
</dbReference>
<dbReference type="PROSITE" id="PS50929">
    <property type="entry name" value="ABC_TM1F"/>
    <property type="match status" value="1"/>
</dbReference>
<dbReference type="Pfam" id="PF00005">
    <property type="entry name" value="ABC_tran"/>
    <property type="match status" value="1"/>
</dbReference>
<dbReference type="SMART" id="SM00382">
    <property type="entry name" value="AAA"/>
    <property type="match status" value="1"/>
</dbReference>
<dbReference type="GO" id="GO:0016020">
    <property type="term" value="C:membrane"/>
    <property type="evidence" value="ECO:0007669"/>
    <property type="project" value="UniProtKB-SubCell"/>
</dbReference>
<dbReference type="EMBL" id="CCKQ01008839">
    <property type="protein sequence ID" value="CDW80298.1"/>
    <property type="molecule type" value="Genomic_DNA"/>
</dbReference>
<dbReference type="InterPro" id="IPR003593">
    <property type="entry name" value="AAA+_ATPase"/>
</dbReference>
<evidence type="ECO:0000313" key="11">
    <source>
        <dbReference type="Proteomes" id="UP000039865"/>
    </source>
</evidence>
<keyword evidence="5 7" id="KW-1133">Transmembrane helix</keyword>
<dbReference type="PROSITE" id="PS50893">
    <property type="entry name" value="ABC_TRANSPORTER_2"/>
    <property type="match status" value="1"/>
</dbReference>
<feature type="domain" description="ABC transporter" evidence="8">
    <location>
        <begin position="420"/>
        <end position="685"/>
    </location>
</feature>
<dbReference type="Proteomes" id="UP000039865">
    <property type="component" value="Unassembled WGS sequence"/>
</dbReference>
<dbReference type="OrthoDB" id="6500128at2759"/>
<dbReference type="PROSITE" id="PS00211">
    <property type="entry name" value="ABC_TRANSPORTER_1"/>
    <property type="match status" value="1"/>
</dbReference>
<dbReference type="InterPro" id="IPR039421">
    <property type="entry name" value="Type_1_exporter"/>
</dbReference>
<dbReference type="GO" id="GO:0140359">
    <property type="term" value="F:ABC-type transporter activity"/>
    <property type="evidence" value="ECO:0007669"/>
    <property type="project" value="InterPro"/>
</dbReference>
<feature type="domain" description="ABC transmembrane type-1" evidence="9">
    <location>
        <begin position="88"/>
        <end position="387"/>
    </location>
</feature>
<evidence type="ECO:0000256" key="3">
    <source>
        <dbReference type="ARBA" id="ARBA00022741"/>
    </source>
</evidence>
<accession>A0A078AHI7</accession>
<protein>
    <submittedName>
        <fullName evidence="10">Abc transporter family protein</fullName>
    </submittedName>
</protein>
<organism evidence="10 11">
    <name type="scientific">Stylonychia lemnae</name>
    <name type="common">Ciliate</name>
    <dbReference type="NCBI Taxonomy" id="5949"/>
    <lineage>
        <taxon>Eukaryota</taxon>
        <taxon>Sar</taxon>
        <taxon>Alveolata</taxon>
        <taxon>Ciliophora</taxon>
        <taxon>Intramacronucleata</taxon>
        <taxon>Spirotrichea</taxon>
        <taxon>Stichotrichia</taxon>
        <taxon>Sporadotrichida</taxon>
        <taxon>Oxytrichidae</taxon>
        <taxon>Stylonychinae</taxon>
        <taxon>Stylonychia</taxon>
    </lineage>
</organism>
<dbReference type="GO" id="GO:0005524">
    <property type="term" value="F:ATP binding"/>
    <property type="evidence" value="ECO:0007669"/>
    <property type="project" value="UniProtKB-KW"/>
</dbReference>
<dbReference type="OMA" id="FTIMLRP"/>
<sequence length="689" mass="78401">MISHYEGDLKFKLLKKIDYNIELKDVFRSGDEAIESMNTDKDFEIESMSDQDNCIDQQMESKINEKLVQKQYGIREVMKYYGPKRLVALSFISTFFGAFGFPLNGMMFAKIFTIMLRPESPTYIADRNFWCSLYTILAVLIGIFEFLNKRNGKVLNENLIYNIRTKLYQSILRKNLGWFDRQERAPGVLSNLFSEEVNYLNGLTSEFYYSILDASMCMVIGCCLSFQINWRIALVSLVTCPVMLFTGFAQHIIVHLSAKNSNKQGNKQISIKDPYNKANALLSDVILNYKTIISFGPKNIDYLIKIYGDLLLHPYKMGVRNAHISGFLNGYAISARYLYIAFIFQITGIFIEQYNYDPLDMFVANYTVYMAAFGAGFTLSQLPSLSQAKSAANKIFDILNENQGKDNQEADNFVIKQGIIEFRDVVFQYPSRTEKVLRKLSFQVPEGMKIAIVGRSGSGKSTVANLLLKMYDIQDGQILIDGVDIKTIDTKNLRTQIGYVMQEPILFNLTIKENIQYGKQEATNQEILEVANQANALQFIEKIQEDNLEIEQLSINGRKISDQDQYSPLVSKLHPGFDKICGLKGSMLSGGQKQRIAIARALIKNPKILILDEATSALDEQSQNIVQQALDKAMEGRTSIVIAHRLSTIKNCDWILVIHKGKVVEQGTYKELAENKQTYFFKLKSGMEM</sequence>
<evidence type="ECO:0000313" key="10">
    <source>
        <dbReference type="EMBL" id="CDW80298.1"/>
    </source>
</evidence>
<feature type="transmembrane region" description="Helical" evidence="7">
    <location>
        <begin position="362"/>
        <end position="380"/>
    </location>
</feature>
<evidence type="ECO:0000256" key="6">
    <source>
        <dbReference type="ARBA" id="ARBA00023136"/>
    </source>
</evidence>
<dbReference type="AlphaFoldDB" id="A0A078AHI7"/>
<keyword evidence="2 7" id="KW-0812">Transmembrane</keyword>
<gene>
    <name evidence="10" type="primary">Contig10655.g11375</name>
    <name evidence="10" type="ORF">STYLEM_9295</name>
</gene>
<evidence type="ECO:0000256" key="1">
    <source>
        <dbReference type="ARBA" id="ARBA00004141"/>
    </source>
</evidence>
<feature type="transmembrane region" description="Helical" evidence="7">
    <location>
        <begin position="86"/>
        <end position="107"/>
    </location>
</feature>
<keyword evidence="4" id="KW-0067">ATP-binding</keyword>
<dbReference type="PANTHER" id="PTHR24221">
    <property type="entry name" value="ATP-BINDING CASSETTE SUB-FAMILY B"/>
    <property type="match status" value="1"/>
</dbReference>
<comment type="subcellular location">
    <subcellularLocation>
        <location evidence="1">Membrane</location>
        <topology evidence="1">Multi-pass membrane protein</topology>
    </subcellularLocation>
</comment>
<name>A0A078AHI7_STYLE</name>
<dbReference type="InterPro" id="IPR011527">
    <property type="entry name" value="ABC1_TM_dom"/>
</dbReference>
<reference evidence="10 11" key="1">
    <citation type="submission" date="2014-06" db="EMBL/GenBank/DDBJ databases">
        <authorList>
            <person name="Swart Estienne"/>
        </authorList>
    </citation>
    <scope>NUCLEOTIDE SEQUENCE [LARGE SCALE GENOMIC DNA]</scope>
    <source>
        <strain evidence="10 11">130c</strain>
    </source>
</reference>
<feature type="transmembrane region" description="Helical" evidence="7">
    <location>
        <begin position="127"/>
        <end position="147"/>
    </location>
</feature>
<evidence type="ECO:0000256" key="5">
    <source>
        <dbReference type="ARBA" id="ARBA00022989"/>
    </source>
</evidence>
<evidence type="ECO:0000256" key="7">
    <source>
        <dbReference type="SAM" id="Phobius"/>
    </source>
</evidence>
<keyword evidence="3" id="KW-0547">Nucleotide-binding</keyword>
<evidence type="ECO:0000259" key="8">
    <source>
        <dbReference type="PROSITE" id="PS50893"/>
    </source>
</evidence>
<dbReference type="GO" id="GO:0016887">
    <property type="term" value="F:ATP hydrolysis activity"/>
    <property type="evidence" value="ECO:0007669"/>
    <property type="project" value="InterPro"/>
</dbReference>
<evidence type="ECO:0000259" key="9">
    <source>
        <dbReference type="PROSITE" id="PS50929"/>
    </source>
</evidence>
<dbReference type="Gene3D" id="3.40.50.300">
    <property type="entry name" value="P-loop containing nucleotide triphosphate hydrolases"/>
    <property type="match status" value="2"/>
</dbReference>
<dbReference type="InterPro" id="IPR017871">
    <property type="entry name" value="ABC_transporter-like_CS"/>
</dbReference>
<feature type="transmembrane region" description="Helical" evidence="7">
    <location>
        <begin position="337"/>
        <end position="356"/>
    </location>
</feature>
<dbReference type="Gene3D" id="1.20.1560.10">
    <property type="entry name" value="ABC transporter type 1, transmembrane domain"/>
    <property type="match status" value="2"/>
</dbReference>
<keyword evidence="11" id="KW-1185">Reference proteome</keyword>
<proteinExistence type="predicted"/>
<dbReference type="CDD" id="cd18578">
    <property type="entry name" value="ABC_6TM_Pgp_ABCB1_D2_like"/>
    <property type="match status" value="1"/>
</dbReference>
<dbReference type="InterPro" id="IPR036640">
    <property type="entry name" value="ABC1_TM_sf"/>
</dbReference>
<dbReference type="PANTHER" id="PTHR24221:SF503">
    <property type="entry name" value="MITOCHONDRIAL POTASSIUM CHANNEL ATP-BINDING SUBUNIT"/>
    <property type="match status" value="1"/>
</dbReference>
<dbReference type="InterPro" id="IPR003439">
    <property type="entry name" value="ABC_transporter-like_ATP-bd"/>
</dbReference>
<dbReference type="Pfam" id="PF00664">
    <property type="entry name" value="ABC_membrane"/>
    <property type="match status" value="1"/>
</dbReference>
<dbReference type="InParanoid" id="A0A078AHI7"/>
<evidence type="ECO:0000256" key="2">
    <source>
        <dbReference type="ARBA" id="ARBA00022692"/>
    </source>
</evidence>